<feature type="transmembrane region" description="Helical" evidence="12">
    <location>
        <begin position="111"/>
        <end position="137"/>
    </location>
</feature>
<keyword evidence="5 12" id="KW-0812">Transmembrane</keyword>
<evidence type="ECO:0000256" key="2">
    <source>
        <dbReference type="ARBA" id="ARBA00004141"/>
    </source>
</evidence>
<dbReference type="GO" id="GO:0008237">
    <property type="term" value="F:metallopeptidase activity"/>
    <property type="evidence" value="ECO:0007669"/>
    <property type="project" value="UniProtKB-KW"/>
</dbReference>
<protein>
    <recommendedName>
        <fullName evidence="13">Peptidase M50 domain-containing protein</fullName>
    </recommendedName>
</protein>
<evidence type="ECO:0000256" key="7">
    <source>
        <dbReference type="ARBA" id="ARBA00022801"/>
    </source>
</evidence>
<dbReference type="PANTHER" id="PTHR39188:SF3">
    <property type="entry name" value="STAGE IV SPORULATION PROTEIN FB"/>
    <property type="match status" value="1"/>
</dbReference>
<reference evidence="14" key="1">
    <citation type="journal article" date="2021" name="PeerJ">
        <title>Extensive microbial diversity within the chicken gut microbiome revealed by metagenomics and culture.</title>
        <authorList>
            <person name="Gilroy R."/>
            <person name="Ravi A."/>
            <person name="Getino M."/>
            <person name="Pursley I."/>
            <person name="Horton D.L."/>
            <person name="Alikhan N.F."/>
            <person name="Baker D."/>
            <person name="Gharbi K."/>
            <person name="Hall N."/>
            <person name="Watson M."/>
            <person name="Adriaenssens E.M."/>
            <person name="Foster-Nyarko E."/>
            <person name="Jarju S."/>
            <person name="Secka A."/>
            <person name="Antonio M."/>
            <person name="Oren A."/>
            <person name="Chaudhuri R.R."/>
            <person name="La Ragione R."/>
            <person name="Hildebrand F."/>
            <person name="Pallen M.J."/>
        </authorList>
    </citation>
    <scope>NUCLEOTIDE SEQUENCE</scope>
    <source>
        <strain evidence="14">2189</strain>
    </source>
</reference>
<evidence type="ECO:0000256" key="10">
    <source>
        <dbReference type="ARBA" id="ARBA00023049"/>
    </source>
</evidence>
<gene>
    <name evidence="14" type="ORF">H9851_00265</name>
</gene>
<reference evidence="14" key="2">
    <citation type="submission" date="2021-04" db="EMBL/GenBank/DDBJ databases">
        <authorList>
            <person name="Gilroy R."/>
        </authorList>
    </citation>
    <scope>NUCLEOTIDE SEQUENCE</scope>
    <source>
        <strain evidence="14">2189</strain>
    </source>
</reference>
<name>A0A9D2ATU6_9FIRM</name>
<comment type="subcellular location">
    <subcellularLocation>
        <location evidence="2">Membrane</location>
        <topology evidence="2">Multi-pass membrane protein</topology>
    </subcellularLocation>
</comment>
<comment type="caution">
    <text evidence="14">The sequence shown here is derived from an EMBL/GenBank/DDBJ whole genome shotgun (WGS) entry which is preliminary data.</text>
</comment>
<keyword evidence="7" id="KW-0378">Hydrolase</keyword>
<evidence type="ECO:0000256" key="11">
    <source>
        <dbReference type="ARBA" id="ARBA00023136"/>
    </source>
</evidence>
<evidence type="ECO:0000256" key="1">
    <source>
        <dbReference type="ARBA" id="ARBA00001947"/>
    </source>
</evidence>
<keyword evidence="4" id="KW-0645">Protease</keyword>
<dbReference type="GO" id="GO:0006508">
    <property type="term" value="P:proteolysis"/>
    <property type="evidence" value="ECO:0007669"/>
    <property type="project" value="UniProtKB-KW"/>
</dbReference>
<evidence type="ECO:0000256" key="6">
    <source>
        <dbReference type="ARBA" id="ARBA00022723"/>
    </source>
</evidence>
<dbReference type="AlphaFoldDB" id="A0A9D2ATU6"/>
<feature type="transmembrane region" description="Helical" evidence="12">
    <location>
        <begin position="149"/>
        <end position="168"/>
    </location>
</feature>
<dbReference type="EMBL" id="DXEW01000003">
    <property type="protein sequence ID" value="HIX49703.1"/>
    <property type="molecule type" value="Genomic_DNA"/>
</dbReference>
<evidence type="ECO:0000256" key="9">
    <source>
        <dbReference type="ARBA" id="ARBA00022989"/>
    </source>
</evidence>
<proteinExistence type="inferred from homology"/>
<keyword evidence="11 12" id="KW-0472">Membrane</keyword>
<evidence type="ECO:0000256" key="12">
    <source>
        <dbReference type="SAM" id="Phobius"/>
    </source>
</evidence>
<evidence type="ECO:0000256" key="8">
    <source>
        <dbReference type="ARBA" id="ARBA00022833"/>
    </source>
</evidence>
<comment type="cofactor">
    <cofactor evidence="1">
        <name>Zn(2+)</name>
        <dbReference type="ChEBI" id="CHEBI:29105"/>
    </cofactor>
</comment>
<dbReference type="Pfam" id="PF02163">
    <property type="entry name" value="Peptidase_M50"/>
    <property type="match status" value="2"/>
</dbReference>
<evidence type="ECO:0000313" key="15">
    <source>
        <dbReference type="Proteomes" id="UP000886847"/>
    </source>
</evidence>
<evidence type="ECO:0000256" key="5">
    <source>
        <dbReference type="ARBA" id="ARBA00022692"/>
    </source>
</evidence>
<feature type="transmembrane region" description="Helical" evidence="12">
    <location>
        <begin position="77"/>
        <end position="99"/>
    </location>
</feature>
<feature type="domain" description="Peptidase M50" evidence="13">
    <location>
        <begin position="26"/>
        <end position="96"/>
    </location>
</feature>
<evidence type="ECO:0000256" key="3">
    <source>
        <dbReference type="ARBA" id="ARBA00007931"/>
    </source>
</evidence>
<evidence type="ECO:0000256" key="4">
    <source>
        <dbReference type="ARBA" id="ARBA00022670"/>
    </source>
</evidence>
<evidence type="ECO:0000259" key="13">
    <source>
        <dbReference type="Pfam" id="PF02163"/>
    </source>
</evidence>
<dbReference type="PANTHER" id="PTHR39188">
    <property type="entry name" value="MEMBRANE-ASSOCIATED ZINC METALLOPROTEASE M50B"/>
    <property type="match status" value="1"/>
</dbReference>
<keyword evidence="9 12" id="KW-1133">Transmembrane helix</keyword>
<comment type="similarity">
    <text evidence="3">Belongs to the peptidase M50B family.</text>
</comment>
<dbReference type="Proteomes" id="UP000886847">
    <property type="component" value="Unassembled WGS sequence"/>
</dbReference>
<dbReference type="InterPro" id="IPR008915">
    <property type="entry name" value="Peptidase_M50"/>
</dbReference>
<sequence>MRFGVHPLFVAYGAFAALRGQLIPFIAATVCAVMHECGHAWYAARIGRRLERLCLLPSGAIVTGDIEGISLADEVRLALAGPAVNFVSALLFAALWWLWPETYPYTEAAAAASASLFAVNLLPALPLDGGRVLLCLIAKRRGEAAASRILKGVGAALAAVLAALFAAGCFAGKVNFSLLFFAAFVLGGSFGGKDCRYTRIRYDWRQNLSRGMPVRRVALSQRCTVRQALGYFERGTWLEISLFDDAGKHVATLSQRQICELFSSADIYRPLKDYITAP</sequence>
<organism evidence="14 15">
    <name type="scientific">Candidatus Borkfalkia faecavium</name>
    <dbReference type="NCBI Taxonomy" id="2838508"/>
    <lineage>
        <taxon>Bacteria</taxon>
        <taxon>Bacillati</taxon>
        <taxon>Bacillota</taxon>
        <taxon>Clostridia</taxon>
        <taxon>Christensenellales</taxon>
        <taxon>Christensenellaceae</taxon>
        <taxon>Candidatus Borkfalkia</taxon>
    </lineage>
</organism>
<evidence type="ECO:0000313" key="14">
    <source>
        <dbReference type="EMBL" id="HIX49703.1"/>
    </source>
</evidence>
<dbReference type="GO" id="GO:0016020">
    <property type="term" value="C:membrane"/>
    <property type="evidence" value="ECO:0007669"/>
    <property type="project" value="UniProtKB-SubCell"/>
</dbReference>
<feature type="transmembrane region" description="Helical" evidence="12">
    <location>
        <begin position="26"/>
        <end position="44"/>
    </location>
</feature>
<feature type="transmembrane region" description="Helical" evidence="12">
    <location>
        <begin position="174"/>
        <end position="192"/>
    </location>
</feature>
<keyword evidence="6" id="KW-0479">Metal-binding</keyword>
<feature type="domain" description="Peptidase M50" evidence="13">
    <location>
        <begin position="107"/>
        <end position="159"/>
    </location>
</feature>
<keyword evidence="8" id="KW-0862">Zinc</keyword>
<keyword evidence="10" id="KW-0482">Metalloprotease</keyword>
<dbReference type="GO" id="GO:0046872">
    <property type="term" value="F:metal ion binding"/>
    <property type="evidence" value="ECO:0007669"/>
    <property type="project" value="UniProtKB-KW"/>
</dbReference>
<accession>A0A9D2ATU6</accession>